<evidence type="ECO:0008006" key="5">
    <source>
        <dbReference type="Google" id="ProtNLM"/>
    </source>
</evidence>
<protein>
    <recommendedName>
        <fullName evidence="5">SWI5-dependent HO expression protein 3</fullName>
    </recommendedName>
</protein>
<dbReference type="Proteomes" id="UP000799444">
    <property type="component" value="Unassembled WGS sequence"/>
</dbReference>
<sequence>MNGSPRIYDDTSRTAPNTMPLYTSPRNVSGPLAIDTGVPADQNVSASPWHRSNPHAAPHNSKTSQYIEKITAENERLRRELTAERLAREEEAKRVSTARSKAEDSRAEFQHLQVLADANARSIERKDRKLEELKAAVELEARRRKLAEQRADEALKMLGDTRSETQRQLAAAYEQKHLAETNADAARDGFKRITDGYEKKFKAVTDALNELRKERWEDADKIKRQAIISEQLSHELVRNQRTENKMVDMMGTYKREQRKELEALVQEANHLRVAVPAREKEAAKLVDSMVETRDKMKWVMAQRKRNPGGD</sequence>
<evidence type="ECO:0000313" key="4">
    <source>
        <dbReference type="Proteomes" id="UP000799444"/>
    </source>
</evidence>
<comment type="caution">
    <text evidence="3">The sequence shown here is derived from an EMBL/GenBank/DDBJ whole genome shotgun (WGS) entry which is preliminary data.</text>
</comment>
<dbReference type="AlphaFoldDB" id="A0A9P4QGJ8"/>
<reference evidence="3" key="1">
    <citation type="journal article" date="2020" name="Stud. Mycol.">
        <title>101 Dothideomycetes genomes: a test case for predicting lifestyles and emergence of pathogens.</title>
        <authorList>
            <person name="Haridas S."/>
            <person name="Albert R."/>
            <person name="Binder M."/>
            <person name="Bloem J."/>
            <person name="Labutti K."/>
            <person name="Salamov A."/>
            <person name="Andreopoulos B."/>
            <person name="Baker S."/>
            <person name="Barry K."/>
            <person name="Bills G."/>
            <person name="Bluhm B."/>
            <person name="Cannon C."/>
            <person name="Castanera R."/>
            <person name="Culley D."/>
            <person name="Daum C."/>
            <person name="Ezra D."/>
            <person name="Gonzalez J."/>
            <person name="Henrissat B."/>
            <person name="Kuo A."/>
            <person name="Liang C."/>
            <person name="Lipzen A."/>
            <person name="Lutzoni F."/>
            <person name="Magnuson J."/>
            <person name="Mondo S."/>
            <person name="Nolan M."/>
            <person name="Ohm R."/>
            <person name="Pangilinan J."/>
            <person name="Park H.-J."/>
            <person name="Ramirez L."/>
            <person name="Alfaro M."/>
            <person name="Sun H."/>
            <person name="Tritt A."/>
            <person name="Yoshinaga Y."/>
            <person name="Zwiers L.-H."/>
            <person name="Turgeon B."/>
            <person name="Goodwin S."/>
            <person name="Spatafora J."/>
            <person name="Crous P."/>
            <person name="Grigoriev I."/>
        </authorList>
    </citation>
    <scope>NUCLEOTIDE SEQUENCE</scope>
    <source>
        <strain evidence="3">CBS 125425</strain>
    </source>
</reference>
<proteinExistence type="predicted"/>
<evidence type="ECO:0000256" key="2">
    <source>
        <dbReference type="SAM" id="MobiDB-lite"/>
    </source>
</evidence>
<gene>
    <name evidence="3" type="ORF">EJ04DRAFT_158336</name>
</gene>
<feature type="coiled-coil region" evidence="1">
    <location>
        <begin position="123"/>
        <end position="150"/>
    </location>
</feature>
<feature type="compositionally biased region" description="Polar residues" evidence="2">
    <location>
        <begin position="13"/>
        <end position="27"/>
    </location>
</feature>
<dbReference type="EMBL" id="ML996378">
    <property type="protein sequence ID" value="KAF2726873.1"/>
    <property type="molecule type" value="Genomic_DNA"/>
</dbReference>
<organism evidence="3 4">
    <name type="scientific">Polyplosphaeria fusca</name>
    <dbReference type="NCBI Taxonomy" id="682080"/>
    <lineage>
        <taxon>Eukaryota</taxon>
        <taxon>Fungi</taxon>
        <taxon>Dikarya</taxon>
        <taxon>Ascomycota</taxon>
        <taxon>Pezizomycotina</taxon>
        <taxon>Dothideomycetes</taxon>
        <taxon>Pleosporomycetidae</taxon>
        <taxon>Pleosporales</taxon>
        <taxon>Tetraplosphaeriaceae</taxon>
        <taxon>Polyplosphaeria</taxon>
    </lineage>
</organism>
<evidence type="ECO:0000256" key="1">
    <source>
        <dbReference type="SAM" id="Coils"/>
    </source>
</evidence>
<keyword evidence="1" id="KW-0175">Coiled coil</keyword>
<keyword evidence="4" id="KW-1185">Reference proteome</keyword>
<dbReference type="OrthoDB" id="3918393at2759"/>
<accession>A0A9P4QGJ8</accession>
<name>A0A9P4QGJ8_9PLEO</name>
<evidence type="ECO:0000313" key="3">
    <source>
        <dbReference type="EMBL" id="KAF2726873.1"/>
    </source>
</evidence>
<feature type="region of interest" description="Disordered" evidence="2">
    <location>
        <begin position="1"/>
        <end position="65"/>
    </location>
</feature>